<dbReference type="AlphaFoldDB" id="A9CQ12"/>
<comment type="cofactor">
    <cofactor evidence="1">
        <name>Zn(2+)</name>
        <dbReference type="ChEBI" id="CHEBI:29105"/>
    </cofactor>
</comment>
<sequence length="407" mass="44250">MSTAVFPALIDCHVHFREPGLEHKADMATEGLAAFHGGIRTVCEMPNTNPGTHTVAAFADKVERAKRIADKCDIRFYFGAVASAHVAELEALWTKPENEALKKRCSGLKLYLDNSTGNMKADESVVEEAFALCGRLRIPLVAHCECSSINNEAAEAHPPTTVEAHSKRRPESSEVTSIRSAVTLAEKHGTLLHVAHLSTAGGLELVRDAKKRGLPVTCEVTPHHLFLTTADYPEMQSRIKVNPPIRTHEKEHLWVGLLDGTIDCVATDHAPHLMDEKALGPNAPSGMPGVEVVLSLMISVVAGHWPHPTAPPPACLTAGKDGGLEGIDFAALKMLMFTHPNAIFSLGCDAKDAIEVTTEGERIIRNEDMHSKCQWTPYDGWKVKGRMALAVTRSFNAVFKVRCCVSL</sequence>
<evidence type="ECO:0000256" key="1">
    <source>
        <dbReference type="ARBA" id="ARBA00001947"/>
    </source>
</evidence>
<dbReference type="SUPFAM" id="SSF51338">
    <property type="entry name" value="Composite domain of metallo-dependent hydrolases"/>
    <property type="match status" value="1"/>
</dbReference>
<evidence type="ECO:0000256" key="5">
    <source>
        <dbReference type="SAM" id="MobiDB-lite"/>
    </source>
</evidence>
<gene>
    <name evidence="7" type="primary">pyr3</name>
</gene>
<evidence type="ECO:0000256" key="3">
    <source>
        <dbReference type="ARBA" id="ARBA00022801"/>
    </source>
</evidence>
<dbReference type="GO" id="GO:0004038">
    <property type="term" value="F:allantoinase activity"/>
    <property type="evidence" value="ECO:0007669"/>
    <property type="project" value="TreeGrafter"/>
</dbReference>
<dbReference type="GO" id="GO:0005737">
    <property type="term" value="C:cytoplasm"/>
    <property type="evidence" value="ECO:0007669"/>
    <property type="project" value="TreeGrafter"/>
</dbReference>
<dbReference type="InterPro" id="IPR002195">
    <property type="entry name" value="Dihydroorotase_CS"/>
</dbReference>
<dbReference type="PANTHER" id="PTHR43668:SF2">
    <property type="entry name" value="ALLANTOINASE"/>
    <property type="match status" value="1"/>
</dbReference>
<dbReference type="InterPro" id="IPR011059">
    <property type="entry name" value="Metal-dep_hydrolase_composite"/>
</dbReference>
<protein>
    <submittedName>
        <fullName evidence="7">Dihydroorotase</fullName>
        <ecNumber evidence="7">3.5.2.3</ecNumber>
    </submittedName>
</protein>
<dbReference type="GO" id="GO:0004151">
    <property type="term" value="F:dihydroorotase activity"/>
    <property type="evidence" value="ECO:0007669"/>
    <property type="project" value="UniProtKB-EC"/>
</dbReference>
<dbReference type="PROSITE" id="PS00483">
    <property type="entry name" value="DIHYDROOROTASE_2"/>
    <property type="match status" value="1"/>
</dbReference>
<dbReference type="InterPro" id="IPR050138">
    <property type="entry name" value="DHOase/Allantoinase_Hydrolase"/>
</dbReference>
<dbReference type="Gene3D" id="2.30.40.10">
    <property type="entry name" value="Urease, subunit C, domain 1"/>
    <property type="match status" value="1"/>
</dbReference>
<proteinExistence type="predicted"/>
<organism evidence="7">
    <name type="scientific">Neobodo saliens</name>
    <dbReference type="NCBI Taxonomy" id="351712"/>
    <lineage>
        <taxon>Eukaryota</taxon>
        <taxon>Discoba</taxon>
        <taxon>Euglenozoa</taxon>
        <taxon>Kinetoplastea</taxon>
        <taxon>Metakinetoplastina</taxon>
        <taxon>Neobodonida</taxon>
        <taxon>Neobodo</taxon>
    </lineage>
</organism>
<name>A9CQ12_9EUGL</name>
<evidence type="ECO:0000259" key="6">
    <source>
        <dbReference type="Pfam" id="PF12890"/>
    </source>
</evidence>
<keyword evidence="2" id="KW-0479">Metal-binding</keyword>
<evidence type="ECO:0000256" key="4">
    <source>
        <dbReference type="ARBA" id="ARBA00022975"/>
    </source>
</evidence>
<evidence type="ECO:0000313" key="7">
    <source>
        <dbReference type="EMBL" id="BAF95079.1"/>
    </source>
</evidence>
<dbReference type="Pfam" id="PF12890">
    <property type="entry name" value="DHOase"/>
    <property type="match status" value="1"/>
</dbReference>
<dbReference type="GO" id="GO:0046872">
    <property type="term" value="F:metal ion binding"/>
    <property type="evidence" value="ECO:0007669"/>
    <property type="project" value="UniProtKB-KW"/>
</dbReference>
<feature type="region of interest" description="Disordered" evidence="5">
    <location>
        <begin position="154"/>
        <end position="175"/>
    </location>
</feature>
<dbReference type="InterPro" id="IPR024403">
    <property type="entry name" value="DHOase_cat"/>
</dbReference>
<dbReference type="Gene3D" id="3.20.20.140">
    <property type="entry name" value="Metal-dependent hydrolases"/>
    <property type="match status" value="1"/>
</dbReference>
<accession>A9CQ12</accession>
<keyword evidence="4" id="KW-0665">Pyrimidine biosynthesis</keyword>
<dbReference type="GO" id="GO:0006145">
    <property type="term" value="P:purine nucleobase catabolic process"/>
    <property type="evidence" value="ECO:0007669"/>
    <property type="project" value="TreeGrafter"/>
</dbReference>
<dbReference type="InterPro" id="IPR032466">
    <property type="entry name" value="Metal_Hydrolase"/>
</dbReference>
<reference evidence="7" key="1">
    <citation type="journal article" date="2008" name="Protist">
        <title>Evolutionary analysis of synteny and gene fusion for pyrimidine biosynthetic enzymes in Euglenozoa: an extraordinary gap between kinetoplastids and diplonemids.</title>
        <authorList>
            <person name="Makiuchi T."/>
            <person name="Annoura T."/>
            <person name="Hashimoto T."/>
            <person name="Murata E."/>
            <person name="Aoki T."/>
            <person name="Nara T."/>
        </authorList>
    </citation>
    <scope>NUCLEOTIDE SEQUENCE</scope>
    <source>
        <strain evidence="7">ATCC 50358</strain>
    </source>
</reference>
<feature type="domain" description="Dihydroorotase catalytic" evidence="6">
    <location>
        <begin position="5"/>
        <end position="199"/>
    </location>
</feature>
<dbReference type="SUPFAM" id="SSF51556">
    <property type="entry name" value="Metallo-dependent hydrolases"/>
    <property type="match status" value="1"/>
</dbReference>
<dbReference type="PANTHER" id="PTHR43668">
    <property type="entry name" value="ALLANTOINASE"/>
    <property type="match status" value="1"/>
</dbReference>
<dbReference type="EC" id="3.5.2.3" evidence="7"/>
<dbReference type="EMBL" id="AB307737">
    <property type="protein sequence ID" value="BAF95079.1"/>
    <property type="molecule type" value="Genomic_DNA"/>
</dbReference>
<evidence type="ECO:0000256" key="2">
    <source>
        <dbReference type="ARBA" id="ARBA00022723"/>
    </source>
</evidence>
<keyword evidence="3 7" id="KW-0378">Hydrolase</keyword>